<dbReference type="GO" id="GO:0070403">
    <property type="term" value="F:NAD+ binding"/>
    <property type="evidence" value="ECO:0007669"/>
    <property type="project" value="InterPro"/>
</dbReference>
<comment type="caution">
    <text evidence="8">The sequence shown here is derived from an EMBL/GenBank/DDBJ whole genome shotgun (WGS) entry which is preliminary data.</text>
</comment>
<dbReference type="GO" id="GO:0048040">
    <property type="term" value="F:UDP-glucuronate decarboxylase activity"/>
    <property type="evidence" value="ECO:0007669"/>
    <property type="project" value="TreeGrafter"/>
</dbReference>
<keyword evidence="6" id="KW-1133">Transmembrane helix</keyword>
<dbReference type="GO" id="GO:0005737">
    <property type="term" value="C:cytoplasm"/>
    <property type="evidence" value="ECO:0007669"/>
    <property type="project" value="TreeGrafter"/>
</dbReference>
<reference evidence="8" key="2">
    <citation type="submission" date="2019-07" db="EMBL/GenBank/DDBJ databases">
        <authorList>
            <person name="Yang Y."/>
            <person name="Bocs S."/>
            <person name="Baudouin L."/>
        </authorList>
    </citation>
    <scope>NUCLEOTIDE SEQUENCE</scope>
    <source>
        <tissue evidence="8">Spear leaf of Hainan Tall coconut</tissue>
    </source>
</reference>
<name>A0A8K0IRH4_COCNU</name>
<dbReference type="InterPro" id="IPR036291">
    <property type="entry name" value="NAD(P)-bd_dom_sf"/>
</dbReference>
<keyword evidence="9" id="KW-1185">Reference proteome</keyword>
<proteinExistence type="predicted"/>
<dbReference type="Pfam" id="PF01370">
    <property type="entry name" value="Epimerase"/>
    <property type="match status" value="1"/>
</dbReference>
<dbReference type="InterPro" id="IPR044516">
    <property type="entry name" value="UXS-like"/>
</dbReference>
<feature type="region of interest" description="Disordered" evidence="5">
    <location>
        <begin position="1"/>
        <end position="24"/>
    </location>
</feature>
<reference evidence="8" key="1">
    <citation type="journal article" date="2017" name="Gigascience">
        <title>The genome draft of coconut (Cocos nucifera).</title>
        <authorList>
            <person name="Xiao Y."/>
            <person name="Xu P."/>
            <person name="Fan H."/>
            <person name="Baudouin L."/>
            <person name="Xia W."/>
            <person name="Bocs S."/>
            <person name="Xu J."/>
            <person name="Li Q."/>
            <person name="Guo A."/>
            <person name="Zhou L."/>
            <person name="Li J."/>
            <person name="Wu Y."/>
            <person name="Ma Z."/>
            <person name="Armero A."/>
            <person name="Issali A.E."/>
            <person name="Liu N."/>
            <person name="Peng M."/>
            <person name="Yang Y."/>
        </authorList>
    </citation>
    <scope>NUCLEOTIDE SEQUENCE</scope>
    <source>
        <tissue evidence="8">Spear leaf of Hainan Tall coconut</tissue>
    </source>
</reference>
<dbReference type="OrthoDB" id="331544at2759"/>
<accession>A0A8K0IRH4</accession>
<dbReference type="PANTHER" id="PTHR43078">
    <property type="entry name" value="UDP-GLUCURONIC ACID DECARBOXYLASE-RELATED"/>
    <property type="match status" value="1"/>
</dbReference>
<feature type="domain" description="NAD-dependent epimerase/dehydratase" evidence="7">
    <location>
        <begin position="117"/>
        <end position="196"/>
    </location>
</feature>
<dbReference type="GO" id="GO:0033320">
    <property type="term" value="P:UDP-D-xylose biosynthetic process"/>
    <property type="evidence" value="ECO:0007669"/>
    <property type="project" value="UniProtKB-UniPathway"/>
</dbReference>
<evidence type="ECO:0000256" key="3">
    <source>
        <dbReference type="ARBA" id="ARBA00023027"/>
    </source>
</evidence>
<dbReference type="GO" id="GO:0042732">
    <property type="term" value="P:D-xylose metabolic process"/>
    <property type="evidence" value="ECO:0007669"/>
    <property type="project" value="InterPro"/>
</dbReference>
<evidence type="ECO:0000256" key="5">
    <source>
        <dbReference type="SAM" id="MobiDB-lite"/>
    </source>
</evidence>
<evidence type="ECO:0000313" key="8">
    <source>
        <dbReference type="EMBL" id="KAG1365246.1"/>
    </source>
</evidence>
<keyword evidence="6" id="KW-0812">Transmembrane</keyword>
<dbReference type="AlphaFoldDB" id="A0A8K0IRH4"/>
<sequence>MGLSELVYRGHESQPQPDGAYSPKPEKGWLAVPRLVRYLLREQRLLFVLLGVALATVLFSVPHLSFRHPPPLAGGIGGGATGLAHPHHHGGHLRLSERAATAGGKVPLALRRRGRRVVVTGGAGFVGSHLVDRLMARGDTVIVVDNFFTGRKENVMHHLGNPNFELIRHDVVEPLLLEVDQIYHLACPASPVHYKFNPVKTIISFNIPLFE</sequence>
<evidence type="ECO:0000256" key="1">
    <source>
        <dbReference type="ARBA" id="ARBA00001911"/>
    </source>
</evidence>
<evidence type="ECO:0000313" key="9">
    <source>
        <dbReference type="Proteomes" id="UP000797356"/>
    </source>
</evidence>
<dbReference type="UniPathway" id="UPA00796">
    <property type="reaction ID" value="UER00771"/>
</dbReference>
<keyword evidence="6" id="KW-0472">Membrane</keyword>
<dbReference type="InterPro" id="IPR001509">
    <property type="entry name" value="Epimerase_deHydtase"/>
</dbReference>
<evidence type="ECO:0000259" key="7">
    <source>
        <dbReference type="Pfam" id="PF01370"/>
    </source>
</evidence>
<keyword evidence="4" id="KW-0456">Lyase</keyword>
<evidence type="ECO:0000256" key="2">
    <source>
        <dbReference type="ARBA" id="ARBA00022793"/>
    </source>
</evidence>
<dbReference type="Proteomes" id="UP000797356">
    <property type="component" value="Chromosome 12"/>
</dbReference>
<dbReference type="Gene3D" id="3.40.50.720">
    <property type="entry name" value="NAD(P)-binding Rossmann-like Domain"/>
    <property type="match status" value="1"/>
</dbReference>
<dbReference type="SUPFAM" id="SSF51735">
    <property type="entry name" value="NAD(P)-binding Rossmann-fold domains"/>
    <property type="match status" value="1"/>
</dbReference>
<evidence type="ECO:0000256" key="4">
    <source>
        <dbReference type="ARBA" id="ARBA00023239"/>
    </source>
</evidence>
<protein>
    <submittedName>
        <fullName evidence="8">Putative UDP-glucuronic acid decarboxylase 2</fullName>
    </submittedName>
</protein>
<dbReference type="EMBL" id="CM017883">
    <property type="protein sequence ID" value="KAG1365246.1"/>
    <property type="molecule type" value="Genomic_DNA"/>
</dbReference>
<gene>
    <name evidence="8" type="ORF">COCNU_12G002460</name>
</gene>
<keyword evidence="2" id="KW-0210">Decarboxylase</keyword>
<feature type="transmembrane region" description="Helical" evidence="6">
    <location>
        <begin position="45"/>
        <end position="64"/>
    </location>
</feature>
<organism evidence="8 9">
    <name type="scientific">Cocos nucifera</name>
    <name type="common">Coconut palm</name>
    <dbReference type="NCBI Taxonomy" id="13894"/>
    <lineage>
        <taxon>Eukaryota</taxon>
        <taxon>Viridiplantae</taxon>
        <taxon>Streptophyta</taxon>
        <taxon>Embryophyta</taxon>
        <taxon>Tracheophyta</taxon>
        <taxon>Spermatophyta</taxon>
        <taxon>Magnoliopsida</taxon>
        <taxon>Liliopsida</taxon>
        <taxon>Arecaceae</taxon>
        <taxon>Arecoideae</taxon>
        <taxon>Cocoseae</taxon>
        <taxon>Attaleinae</taxon>
        <taxon>Cocos</taxon>
    </lineage>
</organism>
<evidence type="ECO:0000256" key="6">
    <source>
        <dbReference type="SAM" id="Phobius"/>
    </source>
</evidence>
<comment type="cofactor">
    <cofactor evidence="1">
        <name>NAD(+)</name>
        <dbReference type="ChEBI" id="CHEBI:57540"/>
    </cofactor>
</comment>
<keyword evidence="3" id="KW-0520">NAD</keyword>
<dbReference type="PANTHER" id="PTHR43078:SF51">
    <property type="entry name" value="UDP-GLUCURONATE DECARBOXYLASE"/>
    <property type="match status" value="1"/>
</dbReference>